<dbReference type="SUPFAM" id="SSF56059">
    <property type="entry name" value="Glutathione synthetase ATP-binding domain-like"/>
    <property type="match status" value="1"/>
</dbReference>
<dbReference type="Pfam" id="PF00289">
    <property type="entry name" value="Biotin_carb_N"/>
    <property type="match status" value="1"/>
</dbReference>
<keyword evidence="12" id="KW-1185">Reference proteome</keyword>
<dbReference type="InterPro" id="IPR005482">
    <property type="entry name" value="Biotin_COase_C"/>
</dbReference>
<evidence type="ECO:0000256" key="5">
    <source>
        <dbReference type="ARBA" id="ARBA00022842"/>
    </source>
</evidence>
<dbReference type="Pfam" id="PF02785">
    <property type="entry name" value="Biotin_carb_C"/>
    <property type="match status" value="1"/>
</dbReference>
<evidence type="ECO:0000313" key="12">
    <source>
        <dbReference type="Proteomes" id="UP000324595"/>
    </source>
</evidence>
<dbReference type="Gene3D" id="3.30.470.20">
    <property type="entry name" value="ATP-grasp fold, B domain"/>
    <property type="match status" value="1"/>
</dbReference>
<keyword evidence="5" id="KW-0460">Magnesium</keyword>
<dbReference type="PROSITE" id="PS00866">
    <property type="entry name" value="CPSASE_1"/>
    <property type="match status" value="1"/>
</dbReference>
<dbReference type="InterPro" id="IPR005479">
    <property type="entry name" value="CPAse_ATP-bd"/>
</dbReference>
<dbReference type="SUPFAM" id="SSF52440">
    <property type="entry name" value="PreATP-grasp domain"/>
    <property type="match status" value="1"/>
</dbReference>
<evidence type="ECO:0000256" key="8">
    <source>
        <dbReference type="SAM" id="MobiDB-lite"/>
    </source>
</evidence>
<dbReference type="InterPro" id="IPR011054">
    <property type="entry name" value="Rudment_hybrid_motif"/>
</dbReference>
<evidence type="ECO:0000256" key="4">
    <source>
        <dbReference type="ARBA" id="ARBA00022840"/>
    </source>
</evidence>
<dbReference type="InterPro" id="IPR016185">
    <property type="entry name" value="PreATP-grasp_dom_sf"/>
</dbReference>
<evidence type="ECO:0000256" key="6">
    <source>
        <dbReference type="ARBA" id="ARBA00023267"/>
    </source>
</evidence>
<evidence type="ECO:0000259" key="10">
    <source>
        <dbReference type="PROSITE" id="PS50979"/>
    </source>
</evidence>
<feature type="compositionally biased region" description="Polar residues" evidence="8">
    <location>
        <begin position="485"/>
        <end position="496"/>
    </location>
</feature>
<dbReference type="OrthoDB" id="9807469at2"/>
<feature type="compositionally biased region" description="Basic and acidic residues" evidence="8">
    <location>
        <begin position="472"/>
        <end position="484"/>
    </location>
</feature>
<keyword evidence="3 7" id="KW-0547">Nucleotide-binding</keyword>
<evidence type="ECO:0000256" key="1">
    <source>
        <dbReference type="ARBA" id="ARBA00022598"/>
    </source>
</evidence>
<dbReference type="SMART" id="SM00878">
    <property type="entry name" value="Biotin_carb_C"/>
    <property type="match status" value="1"/>
</dbReference>
<dbReference type="PANTHER" id="PTHR18866">
    <property type="entry name" value="CARBOXYLASE:PYRUVATE/ACETYL-COA/PROPIONYL-COA CARBOXYLASE"/>
    <property type="match status" value="1"/>
</dbReference>
<accession>A0A5D3YND5</accession>
<dbReference type="AlphaFoldDB" id="A0A5D3YND5"/>
<dbReference type="SUPFAM" id="SSF51246">
    <property type="entry name" value="Rudiment single hybrid motif"/>
    <property type="match status" value="1"/>
</dbReference>
<dbReference type="NCBIfam" id="NF006367">
    <property type="entry name" value="PRK08591.1"/>
    <property type="match status" value="1"/>
</dbReference>
<dbReference type="PANTHER" id="PTHR18866:SF33">
    <property type="entry name" value="METHYLCROTONOYL-COA CARBOXYLASE SUBUNIT ALPHA, MITOCHONDRIAL-RELATED"/>
    <property type="match status" value="1"/>
</dbReference>
<protein>
    <submittedName>
        <fullName evidence="11">Propionyl-CoA carboxylase alpha chain</fullName>
    </submittedName>
</protein>
<evidence type="ECO:0000256" key="7">
    <source>
        <dbReference type="PROSITE-ProRule" id="PRU00409"/>
    </source>
</evidence>
<feature type="region of interest" description="Disordered" evidence="8">
    <location>
        <begin position="472"/>
        <end position="502"/>
    </location>
</feature>
<dbReference type="PROSITE" id="PS00867">
    <property type="entry name" value="CPSASE_2"/>
    <property type="match status" value="1"/>
</dbReference>
<dbReference type="FunFam" id="3.30.470.20:FF:000028">
    <property type="entry name" value="Methylcrotonoyl-CoA carboxylase subunit alpha, mitochondrial"/>
    <property type="match status" value="1"/>
</dbReference>
<organism evidence="11 12">
    <name type="scientific">Fodinibius salinus</name>
    <dbReference type="NCBI Taxonomy" id="860790"/>
    <lineage>
        <taxon>Bacteria</taxon>
        <taxon>Pseudomonadati</taxon>
        <taxon>Balneolota</taxon>
        <taxon>Balneolia</taxon>
        <taxon>Balneolales</taxon>
        <taxon>Balneolaceae</taxon>
        <taxon>Fodinibius</taxon>
    </lineage>
</organism>
<dbReference type="PROSITE" id="PS50975">
    <property type="entry name" value="ATP_GRASP"/>
    <property type="match status" value="1"/>
</dbReference>
<reference evidence="11 12" key="1">
    <citation type="submission" date="2019-07" db="EMBL/GenBank/DDBJ databases">
        <title>Genomic Encyclopedia of Archaeal and Bacterial Type Strains, Phase II (KMG-II): from individual species to whole genera.</title>
        <authorList>
            <person name="Goeker M."/>
        </authorList>
    </citation>
    <scope>NUCLEOTIDE SEQUENCE [LARGE SCALE GENOMIC DNA]</scope>
    <source>
        <strain evidence="11 12">DSM 21935</strain>
    </source>
</reference>
<evidence type="ECO:0000256" key="2">
    <source>
        <dbReference type="ARBA" id="ARBA00022723"/>
    </source>
</evidence>
<proteinExistence type="predicted"/>
<evidence type="ECO:0000313" key="11">
    <source>
        <dbReference type="EMBL" id="TYP95440.1"/>
    </source>
</evidence>
<dbReference type="GO" id="GO:0005524">
    <property type="term" value="F:ATP binding"/>
    <property type="evidence" value="ECO:0007669"/>
    <property type="project" value="UniProtKB-UniRule"/>
</dbReference>
<dbReference type="GO" id="GO:2001295">
    <property type="term" value="P:malonyl-CoA biosynthetic process"/>
    <property type="evidence" value="ECO:0007669"/>
    <property type="project" value="UniProtKB-UniPathway"/>
</dbReference>
<keyword evidence="2" id="KW-0479">Metal-binding</keyword>
<dbReference type="InterPro" id="IPR011761">
    <property type="entry name" value="ATP-grasp"/>
</dbReference>
<dbReference type="InterPro" id="IPR005481">
    <property type="entry name" value="BC-like_N"/>
</dbReference>
<dbReference type="UniPathway" id="UPA00655">
    <property type="reaction ID" value="UER00711"/>
</dbReference>
<feature type="domain" description="Biotin carboxylation" evidence="10">
    <location>
        <begin position="3"/>
        <end position="448"/>
    </location>
</feature>
<evidence type="ECO:0000259" key="9">
    <source>
        <dbReference type="PROSITE" id="PS50975"/>
    </source>
</evidence>
<dbReference type="InterPro" id="IPR004549">
    <property type="entry name" value="Acetyl_CoA_COase_biotin_COase"/>
</dbReference>
<keyword evidence="1" id="KW-0436">Ligase</keyword>
<dbReference type="NCBIfam" id="TIGR00514">
    <property type="entry name" value="accC"/>
    <property type="match status" value="1"/>
</dbReference>
<name>A0A5D3YND5_9BACT</name>
<gene>
    <name evidence="11" type="ORF">LX73_0745</name>
</gene>
<dbReference type="InterPro" id="IPR050856">
    <property type="entry name" value="Biotin_carboxylase_complex"/>
</dbReference>
<dbReference type="FunFam" id="3.40.50.20:FF:000010">
    <property type="entry name" value="Propionyl-CoA carboxylase subunit alpha"/>
    <property type="match status" value="1"/>
</dbReference>
<dbReference type="GO" id="GO:0016874">
    <property type="term" value="F:ligase activity"/>
    <property type="evidence" value="ECO:0007669"/>
    <property type="project" value="UniProtKB-KW"/>
</dbReference>
<dbReference type="SMART" id="SM01209">
    <property type="entry name" value="GARS_A"/>
    <property type="match status" value="1"/>
</dbReference>
<evidence type="ECO:0000256" key="3">
    <source>
        <dbReference type="ARBA" id="ARBA00022741"/>
    </source>
</evidence>
<dbReference type="InterPro" id="IPR011764">
    <property type="entry name" value="Biotin_carboxylation_dom"/>
</dbReference>
<keyword evidence="4 7" id="KW-0067">ATP-binding</keyword>
<dbReference type="FunFam" id="3.30.1490.20:FF:000018">
    <property type="entry name" value="Biotin carboxylase"/>
    <property type="match status" value="1"/>
</dbReference>
<dbReference type="EMBL" id="VNHY01000001">
    <property type="protein sequence ID" value="TYP95440.1"/>
    <property type="molecule type" value="Genomic_DNA"/>
</dbReference>
<dbReference type="PROSITE" id="PS50979">
    <property type="entry name" value="BC"/>
    <property type="match status" value="1"/>
</dbReference>
<dbReference type="Pfam" id="PF02786">
    <property type="entry name" value="CPSase_L_D2"/>
    <property type="match status" value="1"/>
</dbReference>
<dbReference type="Proteomes" id="UP000324595">
    <property type="component" value="Unassembled WGS sequence"/>
</dbReference>
<feature type="domain" description="ATP-grasp" evidence="9">
    <location>
        <begin position="122"/>
        <end position="319"/>
    </location>
</feature>
<dbReference type="RefSeq" id="WP_148898109.1">
    <property type="nucleotide sequence ID" value="NZ_VNHY01000001.1"/>
</dbReference>
<dbReference type="GO" id="GO:0046872">
    <property type="term" value="F:metal ion binding"/>
    <property type="evidence" value="ECO:0007669"/>
    <property type="project" value="UniProtKB-KW"/>
</dbReference>
<comment type="caution">
    <text evidence="11">The sequence shown here is derived from an EMBL/GenBank/DDBJ whole genome shotgun (WGS) entry which is preliminary data.</text>
</comment>
<sequence length="502" mass="55585">MPEINKILIANRGEIALRVIRSCKELGKETVAVYSTPDADAPHVLQADESVHIGPASSAESYLVVDKIIQAAKDTGADAIHPGYGFLSENGDFSERCKEEGIIFIGPDAHAIKSMGDKTAAREIMSKANVPFPPGTKKELKDINEAEKIADDIGYPVLVKAAAGGGGKGMRIVDNKEEFESGIKAAKSEARNAFGDDRVYIEKYLVEPRHVEFQILADEHGNTLHIFDRECSIQRRHQKVIEEAPCSILTDDLRAEMAEAAIDAAEAVDYVGAGTIEFLVDADRNFYFLEMNTRLQVEHPVTELITGLDLVALQILVAEGKELPIEQEDVTMDGHAVECRIYAEDPRDNFLPSTGTLHKHRIPSGNGVRVDSGVEEGQEVTINYDPMISKLCTYGNDRDHAIKRMLRALDEYEIAGCRTTIPFCKYVLNHESFTSGNYDTHFVPDHFGREKLDNSITDNDNVKALAATLLKQEEDGSEDTEHTRQATTNGGVSSEWWNRRNR</sequence>
<keyword evidence="6" id="KW-0092">Biotin</keyword>